<evidence type="ECO:0000259" key="1">
    <source>
        <dbReference type="Pfam" id="PF07687"/>
    </source>
</evidence>
<dbReference type="Gene3D" id="3.40.630.10">
    <property type="entry name" value="Zn peptidases"/>
    <property type="match status" value="1"/>
</dbReference>
<sequence>MNFDAEARALLPELIAIRRDLHAHPEIGLDLPRTQSVVRRALAPLDVELHLGSGSTSVTAVLRGGKPGPTVLLRADMDALPIEEETGLAFASTNGAMHACGHDLHVAGLLGAARLLAAHRDELAGTVLFMFQPGEESGGGAQLMIDEGLLETTGERPIAGYAIHVVPGEPGVFRTRAGAIMAGANGLRVVVRGQGGHGSAPHLAVDPVPVLAEIILALQSFVTRRFDVFDPVVISVTKLSAGDVLNVIPEQATLAGTVRTLSAASVVTLQEELPSLVGGIAAAHGCTAEVLFEVVYPVTLNDEATATNALATLRAEFGAARVQAIAAPMMASEDFSFVAHQVPSTFVLLGATPAEALSDTVEMNHSPRALFDDGVLGSQAAALAALAWSHLGAAGPDGNAD</sequence>
<accession>A0ABP7KFB2</accession>
<dbReference type="InterPro" id="IPR002933">
    <property type="entry name" value="Peptidase_M20"/>
</dbReference>
<dbReference type="RefSeq" id="WP_345065069.1">
    <property type="nucleotide sequence ID" value="NZ_BAABCN010000003.1"/>
</dbReference>
<dbReference type="InterPro" id="IPR011650">
    <property type="entry name" value="Peptidase_M20_dimer"/>
</dbReference>
<dbReference type="NCBIfam" id="TIGR01891">
    <property type="entry name" value="amidohydrolases"/>
    <property type="match status" value="1"/>
</dbReference>
<name>A0ABP7KFB2_9MICO</name>
<dbReference type="PANTHER" id="PTHR11014">
    <property type="entry name" value="PEPTIDASE M20 FAMILY MEMBER"/>
    <property type="match status" value="1"/>
</dbReference>
<dbReference type="SUPFAM" id="SSF53187">
    <property type="entry name" value="Zn-dependent exopeptidases"/>
    <property type="match status" value="1"/>
</dbReference>
<evidence type="ECO:0000313" key="2">
    <source>
        <dbReference type="EMBL" id="GAA3875542.1"/>
    </source>
</evidence>
<organism evidence="2 3">
    <name type="scientific">Leifsonia kafniensis</name>
    <dbReference type="NCBI Taxonomy" id="475957"/>
    <lineage>
        <taxon>Bacteria</taxon>
        <taxon>Bacillati</taxon>
        <taxon>Actinomycetota</taxon>
        <taxon>Actinomycetes</taxon>
        <taxon>Micrococcales</taxon>
        <taxon>Microbacteriaceae</taxon>
        <taxon>Leifsonia</taxon>
    </lineage>
</organism>
<dbReference type="InterPro" id="IPR036264">
    <property type="entry name" value="Bact_exopeptidase_dim_dom"/>
</dbReference>
<keyword evidence="3" id="KW-1185">Reference proteome</keyword>
<feature type="domain" description="Peptidase M20 dimerisation" evidence="1">
    <location>
        <begin position="183"/>
        <end position="276"/>
    </location>
</feature>
<dbReference type="Proteomes" id="UP001501803">
    <property type="component" value="Unassembled WGS sequence"/>
</dbReference>
<dbReference type="Pfam" id="PF07687">
    <property type="entry name" value="M20_dimer"/>
    <property type="match status" value="1"/>
</dbReference>
<dbReference type="PIRSF" id="PIRSF005962">
    <property type="entry name" value="Pept_M20D_amidohydro"/>
    <property type="match status" value="1"/>
</dbReference>
<protein>
    <submittedName>
        <fullName evidence="2">M20 family metallopeptidase</fullName>
    </submittedName>
</protein>
<dbReference type="PANTHER" id="PTHR11014:SF63">
    <property type="entry name" value="METALLOPEPTIDASE, PUTATIVE (AFU_ORTHOLOGUE AFUA_6G09600)-RELATED"/>
    <property type="match status" value="1"/>
</dbReference>
<gene>
    <name evidence="2" type="ORF">GCM10022381_17800</name>
</gene>
<comment type="caution">
    <text evidence="2">The sequence shown here is derived from an EMBL/GenBank/DDBJ whole genome shotgun (WGS) entry which is preliminary data.</text>
</comment>
<dbReference type="CDD" id="cd03886">
    <property type="entry name" value="M20_Acy1"/>
    <property type="match status" value="1"/>
</dbReference>
<proteinExistence type="predicted"/>
<evidence type="ECO:0000313" key="3">
    <source>
        <dbReference type="Proteomes" id="UP001501803"/>
    </source>
</evidence>
<dbReference type="SUPFAM" id="SSF55031">
    <property type="entry name" value="Bacterial exopeptidase dimerisation domain"/>
    <property type="match status" value="1"/>
</dbReference>
<dbReference type="InterPro" id="IPR017439">
    <property type="entry name" value="Amidohydrolase"/>
</dbReference>
<reference evidence="3" key="1">
    <citation type="journal article" date="2019" name="Int. J. Syst. Evol. Microbiol.">
        <title>The Global Catalogue of Microorganisms (GCM) 10K type strain sequencing project: providing services to taxonomists for standard genome sequencing and annotation.</title>
        <authorList>
            <consortium name="The Broad Institute Genomics Platform"/>
            <consortium name="The Broad Institute Genome Sequencing Center for Infectious Disease"/>
            <person name="Wu L."/>
            <person name="Ma J."/>
        </authorList>
    </citation>
    <scope>NUCLEOTIDE SEQUENCE [LARGE SCALE GENOMIC DNA]</scope>
    <source>
        <strain evidence="3">JCM 17021</strain>
    </source>
</reference>
<dbReference type="Gene3D" id="3.30.70.360">
    <property type="match status" value="1"/>
</dbReference>
<dbReference type="Pfam" id="PF01546">
    <property type="entry name" value="Peptidase_M20"/>
    <property type="match status" value="1"/>
</dbReference>
<dbReference type="EMBL" id="BAABCN010000003">
    <property type="protein sequence ID" value="GAA3875542.1"/>
    <property type="molecule type" value="Genomic_DNA"/>
</dbReference>